<dbReference type="Proteomes" id="UP000037210">
    <property type="component" value="Unassembled WGS sequence"/>
</dbReference>
<evidence type="ECO:0000313" key="2">
    <source>
        <dbReference type="EMBL" id="KON29599.1"/>
    </source>
</evidence>
<keyword evidence="1" id="KW-0812">Transmembrane</keyword>
<evidence type="ECO:0000256" key="1">
    <source>
        <dbReference type="SAM" id="Phobius"/>
    </source>
</evidence>
<gene>
    <name evidence="2" type="ORF">AC482_06035</name>
</gene>
<evidence type="ECO:0000313" key="3">
    <source>
        <dbReference type="Proteomes" id="UP000037210"/>
    </source>
</evidence>
<keyword evidence="1" id="KW-1133">Transmembrane helix</keyword>
<name>A0A0M0BME4_9ARCH</name>
<organism evidence="2 3">
    <name type="scientific">miscellaneous Crenarchaeota group-15 archaeon DG-45</name>
    <dbReference type="NCBI Taxonomy" id="1685127"/>
    <lineage>
        <taxon>Archaea</taxon>
        <taxon>Candidatus Bathyarchaeota</taxon>
        <taxon>MCG-15</taxon>
    </lineage>
</organism>
<dbReference type="PATRIC" id="fig|1685127.3.peg.1618"/>
<dbReference type="EMBL" id="LFWZ01000058">
    <property type="protein sequence ID" value="KON29599.1"/>
    <property type="molecule type" value="Genomic_DNA"/>
</dbReference>
<reference evidence="2 3" key="1">
    <citation type="submission" date="2015-06" db="EMBL/GenBank/DDBJ databases">
        <title>New insights into the roles of widespread benthic archaea in carbon and nitrogen cycling.</title>
        <authorList>
            <person name="Lazar C.S."/>
            <person name="Baker B.J."/>
            <person name="Seitz K.W."/>
            <person name="Hyde A.S."/>
            <person name="Dick G.J."/>
            <person name="Hinrichs K.-U."/>
            <person name="Teske A.P."/>
        </authorList>
    </citation>
    <scope>NUCLEOTIDE SEQUENCE [LARGE SCALE GENOMIC DNA]</scope>
    <source>
        <strain evidence="2">DG-45</strain>
    </source>
</reference>
<accession>A0A0M0BME4</accession>
<protein>
    <submittedName>
        <fullName evidence="2">Uncharacterized protein</fullName>
    </submittedName>
</protein>
<comment type="caution">
    <text evidence="2">The sequence shown here is derived from an EMBL/GenBank/DDBJ whole genome shotgun (WGS) entry which is preliminary data.</text>
</comment>
<sequence>MEEVLDFPVLTSTIHYDGDYELGTVLDDDLRFFDLSDPASSPSISNPLSTFTIFMPQAEAGEPRTALVDRYSEHLSRSKKGVGIVGGHLLSIFESRAGEEELFNRYYFLQPLRPAGGAAEGGAEEILSDIKRIAAHTAELSRLYGRCRNFFSVLGSGEMEISEKVEEFLWRLLGPKAVELETLESWLGYIMERDSTTSAMIATMQVNHMEARSIVSKVENAFAKLRERALGDHPTNSEMEMAEYRGIIGPFESYIVRSRSLKERLETVLDEVRTYLSIQQQRATMEEQRASKEQLVRLVNLQEIFHKVEIFIVAVYITEMARIVFEVLFHEEALLLTAGFIPVALLLAIGVGRLLHRG</sequence>
<proteinExistence type="predicted"/>
<dbReference type="AlphaFoldDB" id="A0A0M0BME4"/>
<keyword evidence="1" id="KW-0472">Membrane</keyword>
<feature type="transmembrane region" description="Helical" evidence="1">
    <location>
        <begin position="333"/>
        <end position="355"/>
    </location>
</feature>